<protein>
    <submittedName>
        <fullName evidence="1">Uncharacterized protein</fullName>
    </submittedName>
</protein>
<proteinExistence type="predicted"/>
<sequence length="212" mass="23951">MTHVFNIDQIKPINRHRPIEIDNESRALSEELKGLKYIPHQEIQSVGPQVVVLPQKPEAAGVQNVRTTEHAGGGDCDDLALKAAYERNKTAPRHIEYGVISGYSEKVPGKKYDGHAVMAKFNKRERKFYLYEVADPANPHLIGSFSAKQIPSKSIPQLKTGEFVRNVYFGVTKDGKPDFTKKRYFVPAPKDILKPLFRQIEFPTLKPENQLG</sequence>
<dbReference type="Proteomes" id="UP000179242">
    <property type="component" value="Unassembled WGS sequence"/>
</dbReference>
<organism evidence="1 2">
    <name type="scientific">candidate division WOR-1 bacterium RIFOXYC2_FULL_46_14</name>
    <dbReference type="NCBI Taxonomy" id="1802587"/>
    <lineage>
        <taxon>Bacteria</taxon>
        <taxon>Bacillati</taxon>
        <taxon>Saganbacteria</taxon>
    </lineage>
</organism>
<evidence type="ECO:0000313" key="1">
    <source>
        <dbReference type="EMBL" id="OGC41143.1"/>
    </source>
</evidence>
<name>A0A1F4UA30_UNCSA</name>
<gene>
    <name evidence="1" type="ORF">A2438_07380</name>
</gene>
<accession>A0A1F4UA30</accession>
<reference evidence="1 2" key="1">
    <citation type="journal article" date="2016" name="Nat. Commun.">
        <title>Thousands of microbial genomes shed light on interconnected biogeochemical processes in an aquifer system.</title>
        <authorList>
            <person name="Anantharaman K."/>
            <person name="Brown C.T."/>
            <person name="Hug L.A."/>
            <person name="Sharon I."/>
            <person name="Castelle C.J."/>
            <person name="Probst A.J."/>
            <person name="Thomas B.C."/>
            <person name="Singh A."/>
            <person name="Wilkins M.J."/>
            <person name="Karaoz U."/>
            <person name="Brodie E.L."/>
            <person name="Williams K.H."/>
            <person name="Hubbard S.S."/>
            <person name="Banfield J.F."/>
        </authorList>
    </citation>
    <scope>NUCLEOTIDE SEQUENCE [LARGE SCALE GENOMIC DNA]</scope>
</reference>
<dbReference type="AlphaFoldDB" id="A0A1F4UA30"/>
<comment type="caution">
    <text evidence="1">The sequence shown here is derived from an EMBL/GenBank/DDBJ whole genome shotgun (WGS) entry which is preliminary data.</text>
</comment>
<evidence type="ECO:0000313" key="2">
    <source>
        <dbReference type="Proteomes" id="UP000179242"/>
    </source>
</evidence>
<dbReference type="EMBL" id="MEUJ01000001">
    <property type="protein sequence ID" value="OGC41143.1"/>
    <property type="molecule type" value="Genomic_DNA"/>
</dbReference>